<dbReference type="Proteomes" id="UP000006843">
    <property type="component" value="Chromosome I"/>
</dbReference>
<dbReference type="EMBL" id="CR954246">
    <property type="protein sequence ID" value="CAI85827.1"/>
    <property type="molecule type" value="Genomic_DNA"/>
</dbReference>
<proteinExistence type="predicted"/>
<gene>
    <name evidence="1" type="ordered locus">PSHAa0744</name>
</gene>
<evidence type="ECO:0000313" key="2">
    <source>
        <dbReference type="Proteomes" id="UP000006843"/>
    </source>
</evidence>
<dbReference type="AlphaFoldDB" id="Q3IDM0"/>
<reference evidence="1 2" key="1">
    <citation type="journal article" date="2005" name="Genome Res.">
        <title>Coping with cold: the genome of the versatile marine Antarctica bacterium Pseudoalteromonas haloplanktis TAC125.</title>
        <authorList>
            <person name="Medigue C."/>
            <person name="Krin E."/>
            <person name="Pascal G."/>
            <person name="Barbe V."/>
            <person name="Bernsel A."/>
            <person name="Bertin P."/>
            <person name="Cheung F."/>
            <person name="Cruveiller S."/>
            <person name="Damico S."/>
            <person name="Duilio A."/>
            <person name="Fang G."/>
            <person name="Feller G."/>
            <person name="Mangenot S."/>
            <person name="Marino G."/>
            <person name="Nilsson J."/>
            <person name="Parilli E."/>
            <person name="Rocha E."/>
            <person name="Rouy Z."/>
            <person name="Sekowska A."/>
            <person name="Tutino M.L."/>
            <person name="Vallenet D."/>
            <person name="von Heijne G."/>
            <person name="Danchin A."/>
        </authorList>
    </citation>
    <scope>NUCLEOTIDE SEQUENCE [LARGE SCALE GENOMIC DNA]</scope>
    <source>
        <strain evidence="2">TAC 125</strain>
    </source>
</reference>
<sequence length="58" mass="6945">MSLYLFNCLLKCAKLHQTQGAQKTLKGKDIHGWTDLLSWRWYLFNLNKQYATYKTTFN</sequence>
<keyword evidence="2" id="KW-1185">Reference proteome</keyword>
<dbReference type="KEGG" id="pha:PSHAa0744"/>
<name>Q3IDM0_PSET1</name>
<accession>Q3IDM0</accession>
<organism evidence="1 2">
    <name type="scientific">Pseudoalteromonas translucida (strain TAC 125)</name>
    <dbReference type="NCBI Taxonomy" id="326442"/>
    <lineage>
        <taxon>Bacteria</taxon>
        <taxon>Pseudomonadati</taxon>
        <taxon>Pseudomonadota</taxon>
        <taxon>Gammaproteobacteria</taxon>
        <taxon>Alteromonadales</taxon>
        <taxon>Pseudoalteromonadaceae</taxon>
        <taxon>Pseudoalteromonas</taxon>
    </lineage>
</organism>
<evidence type="ECO:0000313" key="1">
    <source>
        <dbReference type="EMBL" id="CAI85827.1"/>
    </source>
</evidence>
<protein>
    <submittedName>
        <fullName evidence="1">Orphan protein</fullName>
    </submittedName>
</protein>
<dbReference type="STRING" id="326442.PSHAa0744"/>
<dbReference type="HOGENOM" id="CLU_2975907_0_0_6"/>